<dbReference type="AlphaFoldDB" id="E8RLJ8"/>
<reference evidence="2" key="1">
    <citation type="submission" date="2010-12" db="EMBL/GenBank/DDBJ databases">
        <title>Complete sequence of chromosome 1 of Asticcacaulis excentricus CB 48.</title>
        <authorList>
            <consortium name="US DOE Joint Genome Institute"/>
            <person name="Lucas S."/>
            <person name="Copeland A."/>
            <person name="Lapidus A."/>
            <person name="Cheng J.-F."/>
            <person name="Bruce D."/>
            <person name="Goodwin L."/>
            <person name="Pitluck S."/>
            <person name="Teshima H."/>
            <person name="Davenport K."/>
            <person name="Detter J.C."/>
            <person name="Han C."/>
            <person name="Tapia R."/>
            <person name="Land M."/>
            <person name="Hauser L."/>
            <person name="Jeffries C."/>
            <person name="Kyrpides N."/>
            <person name="Ivanova N."/>
            <person name="Ovchinnikova G."/>
            <person name="Brun Y.V."/>
            <person name="Woyke T."/>
        </authorList>
    </citation>
    <scope>NUCLEOTIDE SEQUENCE [LARGE SCALE GENOMIC DNA]</scope>
    <source>
        <strain evidence="2">ATCC 15261 / DSM 4724 / KCTC 12464 / NCIMB 9791 / VKM B-1370 / CB 48</strain>
    </source>
</reference>
<organism evidence="1 2">
    <name type="scientific">Asticcacaulis excentricus (strain ATCC 15261 / DSM 4724 / KCTC 12464 / NCIMB 9791 / VKM B-1370 / CB 48)</name>
    <dbReference type="NCBI Taxonomy" id="573065"/>
    <lineage>
        <taxon>Bacteria</taxon>
        <taxon>Pseudomonadati</taxon>
        <taxon>Pseudomonadota</taxon>
        <taxon>Alphaproteobacteria</taxon>
        <taxon>Caulobacterales</taxon>
        <taxon>Caulobacteraceae</taxon>
        <taxon>Asticcacaulis</taxon>
    </lineage>
</organism>
<dbReference type="EMBL" id="CP002395">
    <property type="protein sequence ID" value="ADU13742.1"/>
    <property type="molecule type" value="Genomic_DNA"/>
</dbReference>
<gene>
    <name evidence="1" type="ordered locus">Astex_2081</name>
</gene>
<dbReference type="KEGG" id="aex:Astex_2081"/>
<dbReference type="HOGENOM" id="CLU_3211835_0_0_5"/>
<sequence length="44" mass="5077">MRICRLKRGLKALAQPQEKACKISDGNSLYLSVQQSGNRLWQMR</sequence>
<dbReference type="InterPro" id="IPR038488">
    <property type="entry name" value="Integrase_DNA-bd_sf"/>
</dbReference>
<name>E8RLJ8_ASTEC</name>
<evidence type="ECO:0000313" key="2">
    <source>
        <dbReference type="Proteomes" id="UP000001492"/>
    </source>
</evidence>
<accession>E8RLJ8</accession>
<keyword evidence="2" id="KW-1185">Reference proteome</keyword>
<protein>
    <submittedName>
        <fullName evidence="1">Integrase</fullName>
    </submittedName>
</protein>
<dbReference type="Proteomes" id="UP000001492">
    <property type="component" value="Chromosome 1"/>
</dbReference>
<dbReference type="Gene3D" id="3.30.160.390">
    <property type="entry name" value="Integrase, DNA-binding domain"/>
    <property type="match status" value="1"/>
</dbReference>
<proteinExistence type="predicted"/>
<evidence type="ECO:0000313" key="1">
    <source>
        <dbReference type="EMBL" id="ADU13742.1"/>
    </source>
</evidence>